<organism evidence="11 12">
    <name type="scientific">Ancylostoma ceylanicum</name>
    <dbReference type="NCBI Taxonomy" id="53326"/>
    <lineage>
        <taxon>Eukaryota</taxon>
        <taxon>Metazoa</taxon>
        <taxon>Ecdysozoa</taxon>
        <taxon>Nematoda</taxon>
        <taxon>Chromadorea</taxon>
        <taxon>Rhabditida</taxon>
        <taxon>Rhabditina</taxon>
        <taxon>Rhabditomorpha</taxon>
        <taxon>Strongyloidea</taxon>
        <taxon>Ancylostomatidae</taxon>
        <taxon>Ancylostomatinae</taxon>
        <taxon>Ancylostoma</taxon>
    </lineage>
</organism>
<dbReference type="GO" id="GO:0005507">
    <property type="term" value="F:copper ion binding"/>
    <property type="evidence" value="ECO:0007669"/>
    <property type="project" value="InterPro"/>
</dbReference>
<evidence type="ECO:0000313" key="12">
    <source>
        <dbReference type="Proteomes" id="UP000024635"/>
    </source>
</evidence>
<keyword evidence="7" id="KW-1015">Disulfide bond</keyword>
<sequence length="190" mass="19657">MEEMSLGFYPTSDVLQCLRCAPCADLSESGVIRADAVMFAATPGGNPGGGRIGRIVFRQRGDRVTITGTVRGLTPGEHGMHIHEFGSLGNGCNAAGMHFNPTNMRHGGLTSAIRHVGDLGNIVANANGVATIDITDTIISLRSGSPNDVVGRALVIHADRDDLGLGNSPLSGTTGNSGPRVACGIIRRIS</sequence>
<keyword evidence="4" id="KW-0049">Antioxidant</keyword>
<reference evidence="12" key="1">
    <citation type="journal article" date="2015" name="Nat. Genet.">
        <title>The genome and transcriptome of the zoonotic hookworm Ancylostoma ceylanicum identify infection-specific gene families.</title>
        <authorList>
            <person name="Schwarz E.M."/>
            <person name="Hu Y."/>
            <person name="Antoshechkin I."/>
            <person name="Miller M.M."/>
            <person name="Sternberg P.W."/>
            <person name="Aroian R.V."/>
        </authorList>
    </citation>
    <scope>NUCLEOTIDE SEQUENCE</scope>
    <source>
        <strain evidence="12">HY135</strain>
    </source>
</reference>
<evidence type="ECO:0000313" key="11">
    <source>
        <dbReference type="EMBL" id="EYC36415.1"/>
    </source>
</evidence>
<dbReference type="PANTHER" id="PTHR10003">
    <property type="entry name" value="SUPEROXIDE DISMUTASE CU-ZN -RELATED"/>
    <property type="match status" value="1"/>
</dbReference>
<dbReference type="EMBL" id="JARK01000498">
    <property type="protein sequence ID" value="EYC36415.1"/>
    <property type="molecule type" value="Genomic_DNA"/>
</dbReference>
<dbReference type="OrthoDB" id="2015551at2759"/>
<comment type="cofactor">
    <cofactor evidence="9">
        <name>Zn(2+)</name>
        <dbReference type="ChEBI" id="CHEBI:29105"/>
    </cofactor>
    <text evidence="9">Binds 1 zinc ion per subunit.</text>
</comment>
<dbReference type="AlphaFoldDB" id="A0A016W9V5"/>
<dbReference type="InterPro" id="IPR018152">
    <property type="entry name" value="SOD_Cu/Zn_BS"/>
</dbReference>
<evidence type="ECO:0000256" key="2">
    <source>
        <dbReference type="ARBA" id="ARBA00022723"/>
    </source>
</evidence>
<evidence type="ECO:0000256" key="1">
    <source>
        <dbReference type="ARBA" id="ARBA00010457"/>
    </source>
</evidence>
<protein>
    <recommendedName>
        <fullName evidence="9">Superoxide dismutase [Cu-Zn]</fullName>
        <ecNumber evidence="9">1.15.1.1</ecNumber>
    </recommendedName>
</protein>
<dbReference type="SUPFAM" id="SSF49329">
    <property type="entry name" value="Cu,Zn superoxide dismutase-like"/>
    <property type="match status" value="1"/>
</dbReference>
<keyword evidence="12" id="KW-1185">Reference proteome</keyword>
<dbReference type="Proteomes" id="UP000024635">
    <property type="component" value="Unassembled WGS sequence"/>
</dbReference>
<name>A0A016W9V5_9BILA</name>
<comment type="cofactor">
    <cofactor evidence="9">
        <name>Cu cation</name>
        <dbReference type="ChEBI" id="CHEBI:23378"/>
    </cofactor>
    <text evidence="9">Binds 1 copper ion per subunit.</text>
</comment>
<feature type="domain" description="Superoxide dismutase copper/zinc binding" evidence="10">
    <location>
        <begin position="53"/>
        <end position="186"/>
    </location>
</feature>
<dbReference type="PROSITE" id="PS00332">
    <property type="entry name" value="SOD_CU_ZN_2"/>
    <property type="match status" value="1"/>
</dbReference>
<keyword evidence="6 9" id="KW-0186">Copper</keyword>
<evidence type="ECO:0000256" key="3">
    <source>
        <dbReference type="ARBA" id="ARBA00022833"/>
    </source>
</evidence>
<dbReference type="Pfam" id="PF00080">
    <property type="entry name" value="Sod_Cu"/>
    <property type="match status" value="1"/>
</dbReference>
<dbReference type="PROSITE" id="PS00087">
    <property type="entry name" value="SOD_CU_ZN_1"/>
    <property type="match status" value="1"/>
</dbReference>
<evidence type="ECO:0000259" key="10">
    <source>
        <dbReference type="Pfam" id="PF00080"/>
    </source>
</evidence>
<dbReference type="EC" id="1.15.1.1" evidence="9"/>
<dbReference type="GO" id="GO:0004784">
    <property type="term" value="F:superoxide dismutase activity"/>
    <property type="evidence" value="ECO:0007669"/>
    <property type="project" value="UniProtKB-EC"/>
</dbReference>
<comment type="function">
    <text evidence="9">Destroys radicals which are normally produced within the cells and which are toxic to biological systems.</text>
</comment>
<dbReference type="InterPro" id="IPR036423">
    <property type="entry name" value="SOD-like_Cu/Zn_dom_sf"/>
</dbReference>
<evidence type="ECO:0000256" key="6">
    <source>
        <dbReference type="ARBA" id="ARBA00023008"/>
    </source>
</evidence>
<keyword evidence="3 9" id="KW-0862">Zinc</keyword>
<evidence type="ECO:0000256" key="5">
    <source>
        <dbReference type="ARBA" id="ARBA00023002"/>
    </source>
</evidence>
<dbReference type="CDD" id="cd00305">
    <property type="entry name" value="Cu-Zn_Superoxide_Dismutase"/>
    <property type="match status" value="1"/>
</dbReference>
<dbReference type="FunFam" id="2.60.40.200:FF:000003">
    <property type="entry name" value="Superoxide dismutase [Cu-Zn], chloroplastic"/>
    <property type="match status" value="1"/>
</dbReference>
<keyword evidence="2 9" id="KW-0479">Metal-binding</keyword>
<evidence type="ECO:0000256" key="7">
    <source>
        <dbReference type="ARBA" id="ARBA00023157"/>
    </source>
</evidence>
<dbReference type="InterPro" id="IPR024134">
    <property type="entry name" value="SOD_Cu/Zn_/chaperone"/>
</dbReference>
<evidence type="ECO:0000256" key="9">
    <source>
        <dbReference type="RuleBase" id="RU000393"/>
    </source>
</evidence>
<dbReference type="Gene3D" id="2.60.40.200">
    <property type="entry name" value="Superoxide dismutase, copper/zinc binding domain"/>
    <property type="match status" value="1"/>
</dbReference>
<comment type="similarity">
    <text evidence="1 9">Belongs to the Cu-Zn superoxide dismutase family.</text>
</comment>
<gene>
    <name evidence="11" type="primary">Acey_s0898.g2932</name>
    <name evidence="11" type="ORF">Y032_0898g2932</name>
</gene>
<proteinExistence type="inferred from homology"/>
<accession>A0A016W9V5</accession>
<keyword evidence="5 9" id="KW-0560">Oxidoreductase</keyword>
<comment type="caution">
    <text evidence="11">The sequence shown here is derived from an EMBL/GenBank/DDBJ whole genome shotgun (WGS) entry which is preliminary data.</text>
</comment>
<dbReference type="PRINTS" id="PR00068">
    <property type="entry name" value="CUZNDISMTASE"/>
</dbReference>
<evidence type="ECO:0000256" key="4">
    <source>
        <dbReference type="ARBA" id="ARBA00022862"/>
    </source>
</evidence>
<comment type="catalytic activity">
    <reaction evidence="8 9">
        <text>2 superoxide + 2 H(+) = H2O2 + O2</text>
        <dbReference type="Rhea" id="RHEA:20696"/>
        <dbReference type="ChEBI" id="CHEBI:15378"/>
        <dbReference type="ChEBI" id="CHEBI:15379"/>
        <dbReference type="ChEBI" id="CHEBI:16240"/>
        <dbReference type="ChEBI" id="CHEBI:18421"/>
        <dbReference type="EC" id="1.15.1.1"/>
    </reaction>
</comment>
<dbReference type="InterPro" id="IPR001424">
    <property type="entry name" value="SOD_Cu_Zn_dom"/>
</dbReference>
<dbReference type="STRING" id="53326.A0A016W9V5"/>
<evidence type="ECO:0000256" key="8">
    <source>
        <dbReference type="ARBA" id="ARBA00049204"/>
    </source>
</evidence>